<accession>A0A7S4G226</accession>
<evidence type="ECO:0000313" key="1">
    <source>
        <dbReference type="EMBL" id="CAE0822804.1"/>
    </source>
</evidence>
<dbReference type="AlphaFoldDB" id="A0A7S4G226"/>
<organism evidence="1">
    <name type="scientific">Eutreptiella gymnastica</name>
    <dbReference type="NCBI Taxonomy" id="73025"/>
    <lineage>
        <taxon>Eukaryota</taxon>
        <taxon>Discoba</taxon>
        <taxon>Euglenozoa</taxon>
        <taxon>Euglenida</taxon>
        <taxon>Spirocuta</taxon>
        <taxon>Euglenophyceae</taxon>
        <taxon>Eutreptiales</taxon>
        <taxon>Eutreptiaceae</taxon>
        <taxon>Eutreptiella</taxon>
    </lineage>
</organism>
<reference evidence="1" key="1">
    <citation type="submission" date="2021-01" db="EMBL/GenBank/DDBJ databases">
        <authorList>
            <person name="Corre E."/>
            <person name="Pelletier E."/>
            <person name="Niang G."/>
            <person name="Scheremetjew M."/>
            <person name="Finn R."/>
            <person name="Kale V."/>
            <person name="Holt S."/>
            <person name="Cochrane G."/>
            <person name="Meng A."/>
            <person name="Brown T."/>
            <person name="Cohen L."/>
        </authorList>
    </citation>
    <scope>NUCLEOTIDE SEQUENCE</scope>
    <source>
        <strain evidence="1">CCMP1594</strain>
    </source>
</reference>
<gene>
    <name evidence="1" type="ORF">EGYM00163_LOCUS34005</name>
</gene>
<sequence length="99" mass="11049">MDAYRHWMFEACPPNHISLPFGFPTISAPAPLPHCFSLSQKLSSCQKLPAIARALDPHLPDEILMETMRFLACIFQSRANSRLRCCCFAAASSCMDSTQ</sequence>
<protein>
    <submittedName>
        <fullName evidence="1">Uncharacterized protein</fullName>
    </submittedName>
</protein>
<dbReference type="EMBL" id="HBJA01098411">
    <property type="protein sequence ID" value="CAE0822804.1"/>
    <property type="molecule type" value="Transcribed_RNA"/>
</dbReference>
<name>A0A7S4G226_9EUGL</name>
<proteinExistence type="predicted"/>